<protein>
    <submittedName>
        <fullName evidence="1">Uncharacterized protein</fullName>
    </submittedName>
</protein>
<keyword evidence="2" id="KW-1185">Reference proteome</keyword>
<proteinExistence type="predicted"/>
<dbReference type="Proteomes" id="UP001165679">
    <property type="component" value="Unassembled WGS sequence"/>
</dbReference>
<reference evidence="1" key="1">
    <citation type="submission" date="2022-09" db="EMBL/GenBank/DDBJ databases">
        <title>Rhodovastum sp. nov. RN2-1 isolated from soil in Seongnam, South Korea.</title>
        <authorList>
            <person name="Le N.T."/>
        </authorList>
    </citation>
    <scope>NUCLEOTIDE SEQUENCE</scope>
    <source>
        <strain evidence="1">RN2-1</strain>
    </source>
</reference>
<organism evidence="1 2">
    <name type="scientific">Limobrevibacterium gyesilva</name>
    <dbReference type="NCBI Taxonomy" id="2991712"/>
    <lineage>
        <taxon>Bacteria</taxon>
        <taxon>Pseudomonadati</taxon>
        <taxon>Pseudomonadota</taxon>
        <taxon>Alphaproteobacteria</taxon>
        <taxon>Acetobacterales</taxon>
        <taxon>Acetobacteraceae</taxon>
        <taxon>Limobrevibacterium</taxon>
    </lineage>
</organism>
<accession>A0AA42CG03</accession>
<name>A0AA42CG03_9PROT</name>
<sequence>MEYLPNIDLLLQALRINRERLNSKSKIAIDAKLLRFLLQTMVADSPFSEEFYLETYPDIAEAYAAGQIPDLKRHYVELGFFEGRMGAPAPVDEAYYTSLYKDVAAAVQRGDVKSGAEHYQRSGASEGRIPNAQLKALVESWAAVLRDEARV</sequence>
<comment type="caution">
    <text evidence="1">The sequence shown here is derived from an EMBL/GenBank/DDBJ whole genome shotgun (WGS) entry which is preliminary data.</text>
</comment>
<evidence type="ECO:0000313" key="1">
    <source>
        <dbReference type="EMBL" id="MCW3473522.1"/>
    </source>
</evidence>
<gene>
    <name evidence="1" type="ORF">OL599_02935</name>
</gene>
<reference evidence="1" key="2">
    <citation type="submission" date="2022-10" db="EMBL/GenBank/DDBJ databases">
        <authorList>
            <person name="Trinh H.N."/>
        </authorList>
    </citation>
    <scope>NUCLEOTIDE SEQUENCE</scope>
    <source>
        <strain evidence="1">RN2-1</strain>
    </source>
</reference>
<evidence type="ECO:0000313" key="2">
    <source>
        <dbReference type="Proteomes" id="UP001165679"/>
    </source>
</evidence>
<dbReference type="EMBL" id="JAPDNT010000001">
    <property type="protein sequence ID" value="MCW3473522.1"/>
    <property type="molecule type" value="Genomic_DNA"/>
</dbReference>
<dbReference type="AlphaFoldDB" id="A0AA42CG03"/>